<dbReference type="Proteomes" id="UP000267921">
    <property type="component" value="Unassembled WGS sequence"/>
</dbReference>
<name>A0A1L3Q321_9EURY</name>
<evidence type="ECO:0000313" key="4">
    <source>
        <dbReference type="Proteomes" id="UP000186879"/>
    </source>
</evidence>
<dbReference type="GeneID" id="30583502"/>
<dbReference type="KEGG" id="mhaz:BHR79_07005"/>
<dbReference type="RefSeq" id="WP_072561692.1">
    <property type="nucleotide sequence ID" value="NZ_CP017921.1"/>
</dbReference>
<proteinExistence type="predicted"/>
<dbReference type="SUPFAM" id="SSF53448">
    <property type="entry name" value="Nucleotide-diphospho-sugar transferases"/>
    <property type="match status" value="1"/>
</dbReference>
<evidence type="ECO:0000313" key="2">
    <source>
        <dbReference type="EMBL" id="RNI09678.1"/>
    </source>
</evidence>
<reference evidence="1 4" key="1">
    <citation type="submission" date="2016-10" db="EMBL/GenBank/DDBJ databases">
        <title>Methanohalophilus halophilus.</title>
        <authorList>
            <person name="L'haridon S."/>
        </authorList>
    </citation>
    <scope>NUCLEOTIDE SEQUENCE [LARGE SCALE GENOMIC DNA]</scope>
    <source>
        <strain evidence="1 4">Z-7982</strain>
    </source>
</reference>
<evidence type="ECO:0000313" key="1">
    <source>
        <dbReference type="EMBL" id="APH39259.1"/>
    </source>
</evidence>
<organism evidence="1 4">
    <name type="scientific">Methanohalophilus halophilus</name>
    <dbReference type="NCBI Taxonomy" id="2177"/>
    <lineage>
        <taxon>Archaea</taxon>
        <taxon>Methanobacteriati</taxon>
        <taxon>Methanobacteriota</taxon>
        <taxon>Stenosarchaea group</taxon>
        <taxon>Methanomicrobia</taxon>
        <taxon>Methanosarcinales</taxon>
        <taxon>Methanosarcinaceae</taxon>
        <taxon>Methanohalophilus</taxon>
    </lineage>
</organism>
<reference evidence="2 6" key="3">
    <citation type="submission" date="2018-10" db="EMBL/GenBank/DDBJ databases">
        <title>Cultivation of a novel Methanohalophilus strain from Kebrit Deep of the Red Sea and a genomic comparison of members of the genus Methanohalophilus.</title>
        <authorList>
            <person name="Guan Y."/>
            <person name="Ngugi D.K."/>
            <person name="Stingl U."/>
        </authorList>
    </citation>
    <scope>NUCLEOTIDE SEQUENCE [LARGE SCALE GENOMIC DNA]</scope>
    <source>
        <strain evidence="2 6">DSM 3094</strain>
    </source>
</reference>
<evidence type="ECO:0000313" key="6">
    <source>
        <dbReference type="Proteomes" id="UP000267921"/>
    </source>
</evidence>
<accession>A0A1L3Q321</accession>
<dbReference type="EMBL" id="RJJG01000003">
    <property type="protein sequence ID" value="RNI09678.1"/>
    <property type="molecule type" value="Genomic_DNA"/>
</dbReference>
<dbReference type="EMBL" id="FNMU01000003">
    <property type="protein sequence ID" value="SDW52380.1"/>
    <property type="molecule type" value="Genomic_DNA"/>
</dbReference>
<evidence type="ECO:0000313" key="3">
    <source>
        <dbReference type="EMBL" id="SDW52380.1"/>
    </source>
</evidence>
<sequence>MDFHQEDITTIHDFCIDINKLEEKIKQLEQKRPTCLIIPILYEEVEKLPLQQIVEALNKCDCVKQIIIPMAADNPEEYRKAAQFFSQLKTDHMLIWCNGKRVQKIIDEMKEIDLDLTGFRGKGMDAWLGLGVASLNSYAIALHDADIVNYTPAIPLKLLYPIVSRDLNFFFNKGYYARVNLDKKTMHGRVYRLFVQPLMDTLHKELRCDSEILDYFRSFRYTLSGEFAMTSDLALNIRIPADWGLEVGLLAEVYRNATFKRVCQTDLGFYDHKHKELGQDRTEGLCKMTGDIFSTLLRIITESSSTPISHPLLHSIQVKYKRRGQDLIRKYYTDALFNDLNFNRHEEETYVDMFSKVIMKSGEEYLDNPHDMLLPDWTRVLSAIPDLREQICYAAREDAREFNGHVFEYK</sequence>
<gene>
    <name evidence="1" type="ORF">BHR79_07005</name>
    <name evidence="2" type="ORF">EFE40_03240</name>
    <name evidence="3" type="ORF">SAMN04515625_1109</name>
</gene>
<evidence type="ECO:0000313" key="5">
    <source>
        <dbReference type="Proteomes" id="UP000198669"/>
    </source>
</evidence>
<dbReference type="InterPro" id="IPR029044">
    <property type="entry name" value="Nucleotide-diphossugar_trans"/>
</dbReference>
<dbReference type="Proteomes" id="UP000198669">
    <property type="component" value="Unassembled WGS sequence"/>
</dbReference>
<protein>
    <submittedName>
        <fullName evidence="1">Glucosyl-3-phosphoglycerate synthase</fullName>
    </submittedName>
</protein>
<dbReference type="AlphaFoldDB" id="A0A1L3Q321"/>
<keyword evidence="4" id="KW-1185">Reference proteome</keyword>
<dbReference type="Proteomes" id="UP000186879">
    <property type="component" value="Chromosome"/>
</dbReference>
<dbReference type="STRING" id="2177.BHR79_07005"/>
<dbReference type="OrthoDB" id="123709at2157"/>
<dbReference type="Gene3D" id="3.90.550.10">
    <property type="entry name" value="Spore Coat Polysaccharide Biosynthesis Protein SpsA, Chain A"/>
    <property type="match status" value="1"/>
</dbReference>
<dbReference type="NCBIfam" id="NF040724">
    <property type="entry name" value="GpgS_Meth"/>
    <property type="match status" value="1"/>
</dbReference>
<dbReference type="EMBL" id="CP017921">
    <property type="protein sequence ID" value="APH39259.1"/>
    <property type="molecule type" value="Genomic_DNA"/>
</dbReference>
<reference evidence="3 5" key="2">
    <citation type="submission" date="2016-10" db="EMBL/GenBank/DDBJ databases">
        <authorList>
            <person name="de Groot N.N."/>
        </authorList>
    </citation>
    <scope>NUCLEOTIDE SEQUENCE [LARGE SCALE GENOMIC DNA]</scope>
    <source>
        <strain evidence="3 5">Z-7982</strain>
    </source>
</reference>
<dbReference type="InterPro" id="IPR053677">
    <property type="entry name" value="GPGS-related"/>
</dbReference>